<gene>
    <name evidence="2" type="ORF">QBC38DRAFT_110072</name>
</gene>
<evidence type="ECO:0000256" key="1">
    <source>
        <dbReference type="SAM" id="MobiDB-lite"/>
    </source>
</evidence>
<sequence>MASVTAPSTPTAGSRIRTPDAPQFGYEDNYEPYTPPRKSTRIAQKTAATATPPPKVAAPKSRGHHKKSTSETSVGSPKKEFRKLSMSDEMDDGAPVKKRTPVVDRVNSGFLTATGTATAAAALGLSVPATGSGGMLITPAKTPQKAPTPKAKAKVSGFARTLFKSEEEVAQAPKAPAFKFDSLFGGESFESIEIYTDSHERIPEIDRSSENPFFSEAPRRSERQKAKKNKSPDMVYIPGEGKIPVDEAVKRDDGMLINFRGKVSFRKYTAEDTGEDLGLHGAVACVRPSVKPRVLFPEARAKETNVSDEEAETDIEEGKEHEPDTPKGPITGAPNSPPATARASRRKSTSPIKSSTKTVSPTKGAAKGSKAADKTSPFDSWTRVKGRTEVAEADSTAQKRAGSPLPSKPSKRSRV</sequence>
<reference evidence="2" key="2">
    <citation type="submission" date="2023-05" db="EMBL/GenBank/DDBJ databases">
        <authorList>
            <consortium name="Lawrence Berkeley National Laboratory"/>
            <person name="Steindorff A."/>
            <person name="Hensen N."/>
            <person name="Bonometti L."/>
            <person name="Westerberg I."/>
            <person name="Brannstrom I.O."/>
            <person name="Guillou S."/>
            <person name="Cros-Aarteil S."/>
            <person name="Calhoun S."/>
            <person name="Haridas S."/>
            <person name="Kuo A."/>
            <person name="Mondo S."/>
            <person name="Pangilinan J."/>
            <person name="Riley R."/>
            <person name="Labutti K."/>
            <person name="Andreopoulos B."/>
            <person name="Lipzen A."/>
            <person name="Chen C."/>
            <person name="Yanf M."/>
            <person name="Daum C."/>
            <person name="Ng V."/>
            <person name="Clum A."/>
            <person name="Ohm R."/>
            <person name="Martin F."/>
            <person name="Silar P."/>
            <person name="Natvig D."/>
            <person name="Lalanne C."/>
            <person name="Gautier V."/>
            <person name="Ament-Velasquez S.L."/>
            <person name="Kruys A."/>
            <person name="Hutchinson M.I."/>
            <person name="Powell A.J."/>
            <person name="Barry K."/>
            <person name="Miller A.N."/>
            <person name="Grigoriev I.V."/>
            <person name="Debuchy R."/>
            <person name="Gladieux P."/>
            <person name="Thoren M.H."/>
            <person name="Johannesson H."/>
        </authorList>
    </citation>
    <scope>NUCLEOTIDE SEQUENCE</scope>
    <source>
        <strain evidence="2">CBS 990.96</strain>
    </source>
</reference>
<feature type="compositionally biased region" description="Basic and acidic residues" evidence="1">
    <location>
        <begin position="77"/>
        <end position="86"/>
    </location>
</feature>
<proteinExistence type="predicted"/>
<dbReference type="AlphaFoldDB" id="A0AAN7BTS6"/>
<evidence type="ECO:0000313" key="3">
    <source>
        <dbReference type="Proteomes" id="UP001301958"/>
    </source>
</evidence>
<feature type="compositionally biased region" description="Basic and acidic residues" evidence="1">
    <location>
        <begin position="316"/>
        <end position="325"/>
    </location>
</feature>
<reference evidence="2" key="1">
    <citation type="journal article" date="2023" name="Mol. Phylogenet. Evol.">
        <title>Genome-scale phylogeny and comparative genomics of the fungal order Sordariales.</title>
        <authorList>
            <person name="Hensen N."/>
            <person name="Bonometti L."/>
            <person name="Westerberg I."/>
            <person name="Brannstrom I.O."/>
            <person name="Guillou S."/>
            <person name="Cros-Aarteil S."/>
            <person name="Calhoun S."/>
            <person name="Haridas S."/>
            <person name="Kuo A."/>
            <person name="Mondo S."/>
            <person name="Pangilinan J."/>
            <person name="Riley R."/>
            <person name="LaButti K."/>
            <person name="Andreopoulos B."/>
            <person name="Lipzen A."/>
            <person name="Chen C."/>
            <person name="Yan M."/>
            <person name="Daum C."/>
            <person name="Ng V."/>
            <person name="Clum A."/>
            <person name="Steindorff A."/>
            <person name="Ohm R.A."/>
            <person name="Martin F."/>
            <person name="Silar P."/>
            <person name="Natvig D.O."/>
            <person name="Lalanne C."/>
            <person name="Gautier V."/>
            <person name="Ament-Velasquez S.L."/>
            <person name="Kruys A."/>
            <person name="Hutchinson M.I."/>
            <person name="Powell A.J."/>
            <person name="Barry K."/>
            <person name="Miller A.N."/>
            <person name="Grigoriev I.V."/>
            <person name="Debuchy R."/>
            <person name="Gladieux P."/>
            <person name="Hiltunen Thoren M."/>
            <person name="Johannesson H."/>
        </authorList>
    </citation>
    <scope>NUCLEOTIDE SEQUENCE</scope>
    <source>
        <strain evidence="2">CBS 990.96</strain>
    </source>
</reference>
<dbReference type="Proteomes" id="UP001301958">
    <property type="component" value="Unassembled WGS sequence"/>
</dbReference>
<feature type="compositionally biased region" description="Acidic residues" evidence="1">
    <location>
        <begin position="306"/>
        <end position="315"/>
    </location>
</feature>
<name>A0AAN7BTS6_9PEZI</name>
<evidence type="ECO:0000313" key="2">
    <source>
        <dbReference type="EMBL" id="KAK4229453.1"/>
    </source>
</evidence>
<organism evidence="2 3">
    <name type="scientific">Podospora fimiseda</name>
    <dbReference type="NCBI Taxonomy" id="252190"/>
    <lineage>
        <taxon>Eukaryota</taxon>
        <taxon>Fungi</taxon>
        <taxon>Dikarya</taxon>
        <taxon>Ascomycota</taxon>
        <taxon>Pezizomycotina</taxon>
        <taxon>Sordariomycetes</taxon>
        <taxon>Sordariomycetidae</taxon>
        <taxon>Sordariales</taxon>
        <taxon>Podosporaceae</taxon>
        <taxon>Podospora</taxon>
    </lineage>
</organism>
<feature type="compositionally biased region" description="Polar residues" evidence="1">
    <location>
        <begin position="1"/>
        <end position="12"/>
    </location>
</feature>
<protein>
    <submittedName>
        <fullName evidence="2">Uncharacterized protein</fullName>
    </submittedName>
</protein>
<feature type="region of interest" description="Disordered" evidence="1">
    <location>
        <begin position="290"/>
        <end position="415"/>
    </location>
</feature>
<feature type="region of interest" description="Disordered" evidence="1">
    <location>
        <begin position="1"/>
        <end position="100"/>
    </location>
</feature>
<feature type="compositionally biased region" description="Low complexity" evidence="1">
    <location>
        <begin position="349"/>
        <end position="369"/>
    </location>
</feature>
<feature type="region of interest" description="Disordered" evidence="1">
    <location>
        <begin position="205"/>
        <end position="239"/>
    </location>
</feature>
<keyword evidence="3" id="KW-1185">Reference proteome</keyword>
<comment type="caution">
    <text evidence="2">The sequence shown here is derived from an EMBL/GenBank/DDBJ whole genome shotgun (WGS) entry which is preliminary data.</text>
</comment>
<accession>A0AAN7BTS6</accession>
<dbReference type="EMBL" id="MU865308">
    <property type="protein sequence ID" value="KAK4229453.1"/>
    <property type="molecule type" value="Genomic_DNA"/>
</dbReference>